<feature type="transmembrane region" description="Helical" evidence="1">
    <location>
        <begin position="6"/>
        <end position="25"/>
    </location>
</feature>
<dbReference type="AlphaFoldDB" id="A0A0J1D182"/>
<gene>
    <name evidence="2" type="ORF">EOS_09240</name>
</gene>
<evidence type="ECO:0000256" key="1">
    <source>
        <dbReference type="SAM" id="Phobius"/>
    </source>
</evidence>
<comment type="caution">
    <text evidence="2">The sequence shown here is derived from an EMBL/GenBank/DDBJ whole genome shotgun (WGS) entry which is preliminary data.</text>
</comment>
<sequence>MTANPAAYLLPAIPLVTRLVLCLRWRKQMAVQLPEEAQERDIQRTFIFSLAGFSFTAVAGLAVLDSAVRVGLQLPTWYVLASFVSLVGALNVQSYKSSRWQNQFATALLEVGTLSLMLALVALLFSASFGCAFQWIATAVTLGSWLADHLKRLSLDNKYLAALTRRNP</sequence>
<keyword evidence="1" id="KW-0812">Transmembrane</keyword>
<protein>
    <submittedName>
        <fullName evidence="2">Uncharacterized protein</fullName>
    </submittedName>
</protein>
<dbReference type="Proteomes" id="UP000035963">
    <property type="component" value="Unassembled WGS sequence"/>
</dbReference>
<keyword evidence="1" id="KW-0472">Membrane</keyword>
<dbReference type="PATRIC" id="fig|908627.4.peg.2043"/>
<accession>A0A0J1D182</accession>
<dbReference type="RefSeq" id="WP_047846320.1">
    <property type="nucleotide sequence ID" value="NZ_AEJF01000068.1"/>
</dbReference>
<organism evidence="2 3">
    <name type="scientific">Caballeronia mineralivorans PML1(12)</name>
    <dbReference type="NCBI Taxonomy" id="908627"/>
    <lineage>
        <taxon>Bacteria</taxon>
        <taxon>Pseudomonadati</taxon>
        <taxon>Pseudomonadota</taxon>
        <taxon>Betaproteobacteria</taxon>
        <taxon>Burkholderiales</taxon>
        <taxon>Burkholderiaceae</taxon>
        <taxon>Caballeronia</taxon>
    </lineage>
</organism>
<proteinExistence type="predicted"/>
<reference evidence="2 3" key="1">
    <citation type="journal article" date="2015" name="Genome Announc.">
        <title>Draft Genome Sequence of Burkholderia sp. Strain PML1(12), an Ectomycorrhizosphere-Inhabiting Bacterium with Effective Mineral-Weathering Ability.</title>
        <authorList>
            <person name="Uroz S."/>
            <person name="Oger P."/>
        </authorList>
    </citation>
    <scope>NUCLEOTIDE SEQUENCE [LARGE SCALE GENOMIC DNA]</scope>
    <source>
        <strain evidence="3">PML1(12)</strain>
    </source>
</reference>
<name>A0A0J1D182_9BURK</name>
<feature type="transmembrane region" description="Helical" evidence="1">
    <location>
        <begin position="46"/>
        <end position="64"/>
    </location>
</feature>
<dbReference type="EMBL" id="AEJF01000068">
    <property type="protein sequence ID" value="KLU26510.1"/>
    <property type="molecule type" value="Genomic_DNA"/>
</dbReference>
<feature type="transmembrane region" description="Helical" evidence="1">
    <location>
        <begin position="76"/>
        <end position="92"/>
    </location>
</feature>
<evidence type="ECO:0000313" key="2">
    <source>
        <dbReference type="EMBL" id="KLU26510.1"/>
    </source>
</evidence>
<evidence type="ECO:0000313" key="3">
    <source>
        <dbReference type="Proteomes" id="UP000035963"/>
    </source>
</evidence>
<keyword evidence="3" id="KW-1185">Reference proteome</keyword>
<keyword evidence="1" id="KW-1133">Transmembrane helix</keyword>